<dbReference type="InterPro" id="IPR054722">
    <property type="entry name" value="PolX-like_BBD"/>
</dbReference>
<feature type="domain" description="Retrovirus-related Pol polyprotein from transposon TNT 1-94-like beta-barrel" evidence="2">
    <location>
        <begin position="86"/>
        <end position="167"/>
    </location>
</feature>
<dbReference type="Pfam" id="PF22936">
    <property type="entry name" value="Pol_BBD"/>
    <property type="match status" value="1"/>
</dbReference>
<reference evidence="3 4" key="1">
    <citation type="journal article" date="2024" name="J Genomics">
        <title>Draft genome sequencing and assembly of Favolaschia claudopus CIRM-BRFM 2984 isolated from oak limbs.</title>
        <authorList>
            <person name="Navarro D."/>
            <person name="Drula E."/>
            <person name="Chaduli D."/>
            <person name="Cazenave R."/>
            <person name="Ahrendt S."/>
            <person name="Wang J."/>
            <person name="Lipzen A."/>
            <person name="Daum C."/>
            <person name="Barry K."/>
            <person name="Grigoriev I.V."/>
            <person name="Favel A."/>
            <person name="Rosso M.N."/>
            <person name="Martin F."/>
        </authorList>
    </citation>
    <scope>NUCLEOTIDE SEQUENCE [LARGE SCALE GENOMIC DNA]</scope>
    <source>
        <strain evidence="3 4">CIRM-BRFM 2984</strain>
    </source>
</reference>
<feature type="compositionally biased region" description="Basic residues" evidence="1">
    <location>
        <begin position="40"/>
        <end position="54"/>
    </location>
</feature>
<gene>
    <name evidence="3" type="ORF">R3P38DRAFT_2566208</name>
</gene>
<sequence length="171" mass="19034">MSKVKCFKCGHFGHYASKHDQQQQNNRDDRQQNNYNNSNRSRRGRWHGKGKSRAHVAVDESSDDDEDFGFLAREPSSSHGLQPDDWLLDSGCSRSIVRNKSLFTQYSETPGHRIVGIGDTAGIGRGTVPLSFAVGDQTRACMLRDVLHCPTAPCNLISLARLTDAGYHAIF</sequence>
<comment type="caution">
    <text evidence="3">The sequence shown here is derived from an EMBL/GenBank/DDBJ whole genome shotgun (WGS) entry which is preliminary data.</text>
</comment>
<organism evidence="3 4">
    <name type="scientific">Favolaschia claudopus</name>
    <dbReference type="NCBI Taxonomy" id="2862362"/>
    <lineage>
        <taxon>Eukaryota</taxon>
        <taxon>Fungi</taxon>
        <taxon>Dikarya</taxon>
        <taxon>Basidiomycota</taxon>
        <taxon>Agaricomycotina</taxon>
        <taxon>Agaricomycetes</taxon>
        <taxon>Agaricomycetidae</taxon>
        <taxon>Agaricales</taxon>
        <taxon>Marasmiineae</taxon>
        <taxon>Mycenaceae</taxon>
        <taxon>Favolaschia</taxon>
    </lineage>
</organism>
<keyword evidence="4" id="KW-1185">Reference proteome</keyword>
<feature type="compositionally biased region" description="Basic and acidic residues" evidence="1">
    <location>
        <begin position="17"/>
        <end position="31"/>
    </location>
</feature>
<feature type="region of interest" description="Disordered" evidence="1">
    <location>
        <begin position="17"/>
        <end position="82"/>
    </location>
</feature>
<feature type="non-terminal residue" evidence="3">
    <location>
        <position position="171"/>
    </location>
</feature>
<dbReference type="EMBL" id="JAWWNJ010000099">
    <property type="protein sequence ID" value="KAK6996131.1"/>
    <property type="molecule type" value="Genomic_DNA"/>
</dbReference>
<evidence type="ECO:0000259" key="2">
    <source>
        <dbReference type="Pfam" id="PF22936"/>
    </source>
</evidence>
<name>A0AAV9ZZN1_9AGAR</name>
<dbReference type="AlphaFoldDB" id="A0AAV9ZZN1"/>
<protein>
    <recommendedName>
        <fullName evidence="2">Retrovirus-related Pol polyprotein from transposon TNT 1-94-like beta-barrel domain-containing protein</fullName>
    </recommendedName>
</protein>
<dbReference type="Proteomes" id="UP001362999">
    <property type="component" value="Unassembled WGS sequence"/>
</dbReference>
<evidence type="ECO:0000313" key="3">
    <source>
        <dbReference type="EMBL" id="KAK6996131.1"/>
    </source>
</evidence>
<evidence type="ECO:0000256" key="1">
    <source>
        <dbReference type="SAM" id="MobiDB-lite"/>
    </source>
</evidence>
<evidence type="ECO:0000313" key="4">
    <source>
        <dbReference type="Proteomes" id="UP001362999"/>
    </source>
</evidence>
<proteinExistence type="predicted"/>
<accession>A0AAV9ZZN1</accession>